<dbReference type="AlphaFoldDB" id="A0A3P3VLY1"/>
<name>A0A3P3VLY1_9GAMM</name>
<keyword evidence="2" id="KW-1185">Reference proteome</keyword>
<evidence type="ECO:0000313" key="1">
    <source>
        <dbReference type="EMBL" id="RRJ83772.1"/>
    </source>
</evidence>
<accession>A0A3P3VLY1</accession>
<dbReference type="InterPro" id="IPR011322">
    <property type="entry name" value="N-reg_PII-like_a/b"/>
</dbReference>
<comment type="caution">
    <text evidence="1">The sequence shown here is derived from an EMBL/GenBank/DDBJ whole genome shotgun (WGS) entry which is preliminary data.</text>
</comment>
<dbReference type="RefSeq" id="WP_125014062.1">
    <property type="nucleotide sequence ID" value="NZ_QWEZ01000001.1"/>
</dbReference>
<protein>
    <recommendedName>
        <fullName evidence="3">P-II family nitrogen regulator</fullName>
    </recommendedName>
</protein>
<dbReference type="Proteomes" id="UP000280792">
    <property type="component" value="Unassembled WGS sequence"/>
</dbReference>
<dbReference type="SUPFAM" id="SSF54913">
    <property type="entry name" value="GlnB-like"/>
    <property type="match status" value="1"/>
</dbReference>
<organism evidence="1 2">
    <name type="scientific">Aestuariirhabdus litorea</name>
    <dbReference type="NCBI Taxonomy" id="2528527"/>
    <lineage>
        <taxon>Bacteria</taxon>
        <taxon>Pseudomonadati</taxon>
        <taxon>Pseudomonadota</taxon>
        <taxon>Gammaproteobacteria</taxon>
        <taxon>Oceanospirillales</taxon>
        <taxon>Aestuariirhabdaceae</taxon>
        <taxon>Aestuariirhabdus</taxon>
    </lineage>
</organism>
<gene>
    <name evidence="1" type="ORF">D0544_01225</name>
</gene>
<evidence type="ECO:0008006" key="3">
    <source>
        <dbReference type="Google" id="ProtNLM"/>
    </source>
</evidence>
<evidence type="ECO:0000313" key="2">
    <source>
        <dbReference type="Proteomes" id="UP000280792"/>
    </source>
</evidence>
<proteinExistence type="predicted"/>
<dbReference type="EMBL" id="QWEZ01000001">
    <property type="protein sequence ID" value="RRJ83772.1"/>
    <property type="molecule type" value="Genomic_DNA"/>
</dbReference>
<reference evidence="1 2" key="2">
    <citation type="submission" date="2018-12" db="EMBL/GenBank/DDBJ databases">
        <title>Simiduia agarivorans gen. nov., sp. nov., a marine, agarolytic bacterium isolated from shallow coastal water from Keelung, Taiwan.</title>
        <authorList>
            <person name="Shieh W.Y."/>
        </authorList>
    </citation>
    <scope>NUCLEOTIDE SEQUENCE [LARGE SCALE GENOMIC DNA]</scope>
    <source>
        <strain evidence="1 2">GTF-13</strain>
    </source>
</reference>
<reference evidence="1 2" key="1">
    <citation type="submission" date="2018-08" db="EMBL/GenBank/DDBJ databases">
        <authorList>
            <person name="Khan S.A."/>
        </authorList>
    </citation>
    <scope>NUCLEOTIDE SEQUENCE [LARGE SCALE GENOMIC DNA]</scope>
    <source>
        <strain evidence="1 2">GTF-13</strain>
    </source>
</reference>
<sequence>MLRSEFQSHKLITAILPKGRAAPLINTLVHERGINRVNVTYARGVGRLTPLRHRGVGESTEKEIVNVIVSVEEADELFEFIFFAADINRPHGGLMYQQPLTSATLFNLPDEPEEE</sequence>